<dbReference type="EMBL" id="JAAAMG010000005">
    <property type="protein sequence ID" value="NDW04370.1"/>
    <property type="molecule type" value="Genomic_DNA"/>
</dbReference>
<name>A0A6N9SZ50_9HYPH</name>
<dbReference type="Gene3D" id="3.40.50.150">
    <property type="entry name" value="Vaccinia Virus protein VP39"/>
    <property type="match status" value="1"/>
</dbReference>
<gene>
    <name evidence="1" type="ORF">GTK09_07995</name>
</gene>
<dbReference type="InterPro" id="IPR029063">
    <property type="entry name" value="SAM-dependent_MTases_sf"/>
</dbReference>
<comment type="caution">
    <text evidence="1">The sequence shown here is derived from an EMBL/GenBank/DDBJ whole genome shotgun (WGS) entry which is preliminary data.</text>
</comment>
<evidence type="ECO:0000313" key="1">
    <source>
        <dbReference type="EMBL" id="NDW04370.1"/>
    </source>
</evidence>
<keyword evidence="2" id="KW-1185">Reference proteome</keyword>
<dbReference type="Pfam" id="PF13489">
    <property type="entry name" value="Methyltransf_23"/>
    <property type="match status" value="1"/>
</dbReference>
<dbReference type="GO" id="GO:0008168">
    <property type="term" value="F:methyltransferase activity"/>
    <property type="evidence" value="ECO:0007669"/>
    <property type="project" value="UniProtKB-KW"/>
</dbReference>
<organism evidence="1 2">
    <name type="scientific">Jiella pacifica</name>
    <dbReference type="NCBI Taxonomy" id="2696469"/>
    <lineage>
        <taxon>Bacteria</taxon>
        <taxon>Pseudomonadati</taxon>
        <taxon>Pseudomonadota</taxon>
        <taxon>Alphaproteobacteria</taxon>
        <taxon>Hyphomicrobiales</taxon>
        <taxon>Aurantimonadaceae</taxon>
        <taxon>Jiella</taxon>
    </lineage>
</organism>
<dbReference type="Proteomes" id="UP000469011">
    <property type="component" value="Unassembled WGS sequence"/>
</dbReference>
<sequence>MKALLKQIVPPAARQRMRRLEQLAKLPLSLGTGRICTCCGLKIRRFLHFYGRADVRCPYCNSLPRHRFQARLLGIGWLGDVAGHSILHFAPEFCLDRLLRRTGPSAYLKADFMVSFIPGICVRPDAILDIRATRLPPESHDLIICNHVLEHVEEDERAIAELHRLLKPEGKALITVPVAAGAERTRDWRSLDPDTPSERILQFGAEDHVRFYGMDIVDRFQAAGFAVDVLRPEDVFSPAEIETWGLAPEEPHFILSKAAHAPRAA</sequence>
<evidence type="ECO:0000313" key="2">
    <source>
        <dbReference type="Proteomes" id="UP000469011"/>
    </source>
</evidence>
<dbReference type="AlphaFoldDB" id="A0A6N9SZ50"/>
<dbReference type="SUPFAM" id="SSF53335">
    <property type="entry name" value="S-adenosyl-L-methionine-dependent methyltransferases"/>
    <property type="match status" value="1"/>
</dbReference>
<dbReference type="GO" id="GO:0032259">
    <property type="term" value="P:methylation"/>
    <property type="evidence" value="ECO:0007669"/>
    <property type="project" value="UniProtKB-KW"/>
</dbReference>
<reference evidence="1 2" key="1">
    <citation type="submission" date="2020-01" db="EMBL/GenBank/DDBJ databases">
        <title>Jiella pacifica sp. nov.</title>
        <authorList>
            <person name="Xue Z."/>
            <person name="Zhu S."/>
            <person name="Chen J."/>
            <person name="Yang J."/>
        </authorList>
    </citation>
    <scope>NUCLEOTIDE SEQUENCE [LARGE SCALE GENOMIC DNA]</scope>
    <source>
        <strain evidence="1 2">40Bstr34</strain>
    </source>
</reference>
<proteinExistence type="predicted"/>
<keyword evidence="1" id="KW-0808">Transferase</keyword>
<keyword evidence="1" id="KW-0489">Methyltransferase</keyword>
<accession>A0A6N9SZ50</accession>
<dbReference type="CDD" id="cd02440">
    <property type="entry name" value="AdoMet_MTases"/>
    <property type="match status" value="1"/>
</dbReference>
<dbReference type="RefSeq" id="WP_163462561.1">
    <property type="nucleotide sequence ID" value="NZ_JAAAMG010000005.1"/>
</dbReference>
<protein>
    <submittedName>
        <fullName evidence="1">Methyltransferase domain-containing protein</fullName>
    </submittedName>
</protein>